<dbReference type="InterPro" id="IPR032816">
    <property type="entry name" value="VTT_dom"/>
</dbReference>
<evidence type="ECO:0000313" key="6">
    <source>
        <dbReference type="Proteomes" id="UP000215596"/>
    </source>
</evidence>
<name>A0A268ETY4_9BACL</name>
<feature type="transmembrane region" description="Helical" evidence="2">
    <location>
        <begin position="54"/>
        <end position="75"/>
    </location>
</feature>
<evidence type="ECO:0000313" key="5">
    <source>
        <dbReference type="EMBL" id="PAD76588.1"/>
    </source>
</evidence>
<reference evidence="4 7" key="2">
    <citation type="submission" date="2019-11" db="EMBL/GenBank/DDBJ databases">
        <title>Draft genome sequences of five Paenibacillus species of dairy origin.</title>
        <authorList>
            <person name="Olajide A.M."/>
            <person name="Chen S."/>
            <person name="Lapointe G."/>
        </authorList>
    </citation>
    <scope>NUCLEOTIDE SEQUENCE [LARGE SCALE GENOMIC DNA]</scope>
    <source>
        <strain evidence="4 7">3CS1</strain>
    </source>
</reference>
<keyword evidence="2" id="KW-0472">Membrane</keyword>
<accession>A0A268ETY4</accession>
<gene>
    <name evidence="5" type="ORF">CHH67_11745</name>
    <name evidence="4" type="ORF">GNP94_15575</name>
</gene>
<protein>
    <submittedName>
        <fullName evidence="5">Alkaline phosphatase</fullName>
    </submittedName>
    <submittedName>
        <fullName evidence="4">DedA family protein</fullName>
    </submittedName>
</protein>
<comment type="similarity">
    <text evidence="1">Belongs to the DedA family.</text>
</comment>
<keyword evidence="2" id="KW-0812">Transmembrane</keyword>
<dbReference type="OrthoDB" id="9782291at2"/>
<evidence type="ECO:0000259" key="3">
    <source>
        <dbReference type="Pfam" id="PF09335"/>
    </source>
</evidence>
<organism evidence="5 6">
    <name type="scientific">Paenibacillus campinasensis</name>
    <dbReference type="NCBI Taxonomy" id="66347"/>
    <lineage>
        <taxon>Bacteria</taxon>
        <taxon>Bacillati</taxon>
        <taxon>Bacillota</taxon>
        <taxon>Bacilli</taxon>
        <taxon>Bacillales</taxon>
        <taxon>Paenibacillaceae</taxon>
        <taxon>Paenibacillus</taxon>
    </lineage>
</organism>
<proteinExistence type="inferred from homology"/>
<dbReference type="GO" id="GO:0005886">
    <property type="term" value="C:plasma membrane"/>
    <property type="evidence" value="ECO:0007669"/>
    <property type="project" value="TreeGrafter"/>
</dbReference>
<dbReference type="Proteomes" id="UP000215596">
    <property type="component" value="Unassembled WGS sequence"/>
</dbReference>
<feature type="transmembrane region" description="Helical" evidence="2">
    <location>
        <begin position="14"/>
        <end position="33"/>
    </location>
</feature>
<dbReference type="Proteomes" id="UP000435177">
    <property type="component" value="Unassembled WGS sequence"/>
</dbReference>
<keyword evidence="2" id="KW-1133">Transmembrane helix</keyword>
<dbReference type="EMBL" id="NPBY01000036">
    <property type="protein sequence ID" value="PAD76588.1"/>
    <property type="molecule type" value="Genomic_DNA"/>
</dbReference>
<dbReference type="Pfam" id="PF09335">
    <property type="entry name" value="VTT_dom"/>
    <property type="match status" value="1"/>
</dbReference>
<evidence type="ECO:0000256" key="2">
    <source>
        <dbReference type="SAM" id="Phobius"/>
    </source>
</evidence>
<feature type="transmembrane region" description="Helical" evidence="2">
    <location>
        <begin position="111"/>
        <end position="129"/>
    </location>
</feature>
<evidence type="ECO:0000313" key="7">
    <source>
        <dbReference type="Proteomes" id="UP000435177"/>
    </source>
</evidence>
<dbReference type="RefSeq" id="WP_095265379.1">
    <property type="nucleotide sequence ID" value="NZ_NPBY01000036.1"/>
</dbReference>
<feature type="transmembrane region" description="Helical" evidence="2">
    <location>
        <begin position="141"/>
        <end position="162"/>
    </location>
</feature>
<dbReference type="AlphaFoldDB" id="A0A268ETY4"/>
<feature type="transmembrane region" description="Helical" evidence="2">
    <location>
        <begin position="174"/>
        <end position="193"/>
    </location>
</feature>
<feature type="domain" description="VTT" evidence="3">
    <location>
        <begin position="37"/>
        <end position="159"/>
    </location>
</feature>
<evidence type="ECO:0000313" key="4">
    <source>
        <dbReference type="EMBL" id="MUG67406.1"/>
    </source>
</evidence>
<evidence type="ECO:0000256" key="1">
    <source>
        <dbReference type="ARBA" id="ARBA00010792"/>
    </source>
</evidence>
<reference evidence="5 6" key="1">
    <citation type="submission" date="2017-07" db="EMBL/GenBank/DDBJ databases">
        <title>Isolation and whole genome analysis of endospore-forming bacteria from heroin.</title>
        <authorList>
            <person name="Kalinowski J."/>
            <person name="Ahrens B."/>
            <person name="Al-Dilaimi A."/>
            <person name="Winkler A."/>
            <person name="Wibberg D."/>
            <person name="Schleenbecker U."/>
            <person name="Ruckert C."/>
            <person name="Wolfel R."/>
            <person name="Grass G."/>
        </authorList>
    </citation>
    <scope>NUCLEOTIDE SEQUENCE [LARGE SCALE GENOMIC DNA]</scope>
    <source>
        <strain evidence="5 6">7537-G1</strain>
    </source>
</reference>
<dbReference type="PANTHER" id="PTHR42709:SF9">
    <property type="entry name" value="ALKALINE PHOSPHATASE LIKE PROTEIN"/>
    <property type="match status" value="1"/>
</dbReference>
<sequence>MNLFEVVEGLFEQYGYLVLLIGLPLDFIALPIPPGNSTLTYTGFLAYKGIMGPAPAFLSAVFGAVAGLTVTYLLGYKLGMPLIERYGKWLFLKPSLIQKTQLYYDKYGNKLLLISFFIPGVRQFIGYFIGIIRVPYRTVMLYGYAGVLSWVAFFFGLGYIFGEQWQYILNLIEFYLKAFFIAIAFLLVALFLHNRLRKQKRKKKSEAAGG</sequence>
<dbReference type="EMBL" id="WOAA01000014">
    <property type="protein sequence ID" value="MUG67406.1"/>
    <property type="molecule type" value="Genomic_DNA"/>
</dbReference>
<comment type="caution">
    <text evidence="5">The sequence shown here is derived from an EMBL/GenBank/DDBJ whole genome shotgun (WGS) entry which is preliminary data.</text>
</comment>
<dbReference type="PANTHER" id="PTHR42709">
    <property type="entry name" value="ALKALINE PHOSPHATASE LIKE PROTEIN"/>
    <property type="match status" value="1"/>
</dbReference>
<keyword evidence="7" id="KW-1185">Reference proteome</keyword>
<dbReference type="InterPro" id="IPR051311">
    <property type="entry name" value="DedA_domain"/>
</dbReference>